<accession>A0A7J7N1C1</accession>
<evidence type="ECO:0000313" key="4">
    <source>
        <dbReference type="Proteomes" id="UP000541444"/>
    </source>
</evidence>
<dbReference type="AlphaFoldDB" id="A0A7J7N1C1"/>
<evidence type="ECO:0000313" key="3">
    <source>
        <dbReference type="EMBL" id="KAF6160991.1"/>
    </source>
</evidence>
<reference evidence="3 4" key="1">
    <citation type="journal article" date="2020" name="IScience">
        <title>Genome Sequencing of the Endangered Kingdonia uniflora (Circaeasteraceae, Ranunculales) Reveals Potential Mechanisms of Evolutionary Specialization.</title>
        <authorList>
            <person name="Sun Y."/>
            <person name="Deng T."/>
            <person name="Zhang A."/>
            <person name="Moore M.J."/>
            <person name="Landis J.B."/>
            <person name="Lin N."/>
            <person name="Zhang H."/>
            <person name="Zhang X."/>
            <person name="Huang J."/>
            <person name="Zhang X."/>
            <person name="Sun H."/>
            <person name="Wang H."/>
        </authorList>
    </citation>
    <scope>NUCLEOTIDE SEQUENCE [LARGE SCALE GENOMIC DNA]</scope>
    <source>
        <strain evidence="3">TB1705</strain>
        <tissue evidence="3">Leaf</tissue>
    </source>
</reference>
<feature type="chain" id="PRO_5029502649" description="PAR1 protein" evidence="2">
    <location>
        <begin position="23"/>
        <end position="211"/>
    </location>
</feature>
<evidence type="ECO:0000256" key="2">
    <source>
        <dbReference type="SAM" id="SignalP"/>
    </source>
</evidence>
<protein>
    <recommendedName>
        <fullName evidence="5">PAR1 protein</fullName>
    </recommendedName>
</protein>
<comment type="caution">
    <text evidence="3">The sequence shown here is derived from an EMBL/GenBank/DDBJ whole genome shotgun (WGS) entry which is preliminary data.</text>
</comment>
<dbReference type="PANTHER" id="PTHR33649">
    <property type="entry name" value="PAR1 PROTEIN"/>
    <property type="match status" value="1"/>
</dbReference>
<feature type="signal peptide" evidence="2">
    <location>
        <begin position="1"/>
        <end position="22"/>
    </location>
</feature>
<gene>
    <name evidence="3" type="ORF">GIB67_007632</name>
</gene>
<feature type="region of interest" description="Disordered" evidence="1">
    <location>
        <begin position="188"/>
        <end position="211"/>
    </location>
</feature>
<sequence length="211" mass="21869">MASKITLVLVLSLSLVLNSAFGEIICEDLPRGTCAFAISSSGKRCLVENSVAKDGTTAYQCRTSGVTVDKMTAVVETDECVKACGVDRAVVGISSDSLLEPQFTAKLCSAACYQNCPNIIDLYINLAAAEGVILIELCEAQRTNPHRAMTELKSSGAAAGPISSSYEINFVAAGPVSSNEYGASLFSTQSSDGAAAPTSSQDYTQASAPSN</sequence>
<proteinExistence type="predicted"/>
<keyword evidence="4" id="KW-1185">Reference proteome</keyword>
<evidence type="ECO:0008006" key="5">
    <source>
        <dbReference type="Google" id="ProtNLM"/>
    </source>
</evidence>
<dbReference type="EMBL" id="JACGCM010001144">
    <property type="protein sequence ID" value="KAF6160991.1"/>
    <property type="molecule type" value="Genomic_DNA"/>
</dbReference>
<dbReference type="OrthoDB" id="772928at2759"/>
<evidence type="ECO:0000256" key="1">
    <source>
        <dbReference type="SAM" id="MobiDB-lite"/>
    </source>
</evidence>
<dbReference type="PANTHER" id="PTHR33649:SF4">
    <property type="entry name" value="PAR1 PROTEIN"/>
    <property type="match status" value="1"/>
</dbReference>
<keyword evidence="2" id="KW-0732">Signal</keyword>
<organism evidence="3 4">
    <name type="scientific">Kingdonia uniflora</name>
    <dbReference type="NCBI Taxonomy" id="39325"/>
    <lineage>
        <taxon>Eukaryota</taxon>
        <taxon>Viridiplantae</taxon>
        <taxon>Streptophyta</taxon>
        <taxon>Embryophyta</taxon>
        <taxon>Tracheophyta</taxon>
        <taxon>Spermatophyta</taxon>
        <taxon>Magnoliopsida</taxon>
        <taxon>Ranunculales</taxon>
        <taxon>Circaeasteraceae</taxon>
        <taxon>Kingdonia</taxon>
    </lineage>
</organism>
<dbReference type="InterPro" id="IPR009489">
    <property type="entry name" value="PAR1"/>
</dbReference>
<name>A0A7J7N1C1_9MAGN</name>
<dbReference type="Proteomes" id="UP000541444">
    <property type="component" value="Unassembled WGS sequence"/>
</dbReference>
<dbReference type="Pfam" id="PF06521">
    <property type="entry name" value="PAR1"/>
    <property type="match status" value="1"/>
</dbReference>